<comment type="caution">
    <text evidence="2">The sequence shown here is derived from an EMBL/GenBank/DDBJ whole genome shotgun (WGS) entry which is preliminary data.</text>
</comment>
<protein>
    <submittedName>
        <fullName evidence="2">Uncharacterized protein</fullName>
    </submittedName>
</protein>
<evidence type="ECO:0000313" key="3">
    <source>
        <dbReference type="Proteomes" id="UP000700596"/>
    </source>
</evidence>
<dbReference type="EMBL" id="JAGMWT010000001">
    <property type="protein sequence ID" value="KAH7137961.1"/>
    <property type="molecule type" value="Genomic_DNA"/>
</dbReference>
<feature type="compositionally biased region" description="Polar residues" evidence="1">
    <location>
        <begin position="52"/>
        <end position="77"/>
    </location>
</feature>
<feature type="compositionally biased region" description="Low complexity" evidence="1">
    <location>
        <begin position="25"/>
        <end position="51"/>
    </location>
</feature>
<proteinExistence type="predicted"/>
<accession>A0A9P9EJ34</accession>
<evidence type="ECO:0000256" key="1">
    <source>
        <dbReference type="SAM" id="MobiDB-lite"/>
    </source>
</evidence>
<gene>
    <name evidence="2" type="ORF">B0J11DRAFT_513258</name>
</gene>
<dbReference type="AlphaFoldDB" id="A0A9P9EJ34"/>
<sequence length="295" mass="32151">MQPTPLERTTIKLLSLSLVPLEPRSTFSSYSSTSSASSSSSSSQISPHTTSFLSTPSPYTTHTRSSTSTIPQTPESISQRREKPKSLWRNPFLNNAGTKENAGNARGERDGKETAVLPSPPISPTTIVTARTATKVCREEIGIVRVGRGKMVRDRPHTHTHSAPFTLPLSSQDILFGEEQDLGFPFGHIVRSGESGMGRGRSLGSVGDQGTKLKDGDEEGEAKDLFALPSSPLLGDLEPHPGTLVDFFSGTRAANQTEPDGAKDGDAAEDSEQKIEMQERRHMLWEYHRFLLNHL</sequence>
<feature type="region of interest" description="Disordered" evidence="1">
    <location>
        <begin position="244"/>
        <end position="273"/>
    </location>
</feature>
<reference evidence="2" key="1">
    <citation type="journal article" date="2021" name="Nat. Commun.">
        <title>Genetic determinants of endophytism in the Arabidopsis root mycobiome.</title>
        <authorList>
            <person name="Mesny F."/>
            <person name="Miyauchi S."/>
            <person name="Thiergart T."/>
            <person name="Pickel B."/>
            <person name="Atanasova L."/>
            <person name="Karlsson M."/>
            <person name="Huettel B."/>
            <person name="Barry K.W."/>
            <person name="Haridas S."/>
            <person name="Chen C."/>
            <person name="Bauer D."/>
            <person name="Andreopoulos W."/>
            <person name="Pangilinan J."/>
            <person name="LaButti K."/>
            <person name="Riley R."/>
            <person name="Lipzen A."/>
            <person name="Clum A."/>
            <person name="Drula E."/>
            <person name="Henrissat B."/>
            <person name="Kohler A."/>
            <person name="Grigoriev I.V."/>
            <person name="Martin F.M."/>
            <person name="Hacquard S."/>
        </authorList>
    </citation>
    <scope>NUCLEOTIDE SEQUENCE</scope>
    <source>
        <strain evidence="2">MPI-CAGE-CH-0243</strain>
    </source>
</reference>
<keyword evidence="3" id="KW-1185">Reference proteome</keyword>
<evidence type="ECO:0000313" key="2">
    <source>
        <dbReference type="EMBL" id="KAH7137961.1"/>
    </source>
</evidence>
<feature type="region of interest" description="Disordered" evidence="1">
    <location>
        <begin position="24"/>
        <end position="125"/>
    </location>
</feature>
<feature type="region of interest" description="Disordered" evidence="1">
    <location>
        <begin position="195"/>
        <end position="218"/>
    </location>
</feature>
<feature type="compositionally biased region" description="Basic and acidic residues" evidence="1">
    <location>
        <begin position="260"/>
        <end position="273"/>
    </location>
</feature>
<dbReference type="Proteomes" id="UP000700596">
    <property type="component" value="Unassembled WGS sequence"/>
</dbReference>
<name>A0A9P9EJ34_9PLEO</name>
<organism evidence="2 3">
    <name type="scientific">Dendryphion nanum</name>
    <dbReference type="NCBI Taxonomy" id="256645"/>
    <lineage>
        <taxon>Eukaryota</taxon>
        <taxon>Fungi</taxon>
        <taxon>Dikarya</taxon>
        <taxon>Ascomycota</taxon>
        <taxon>Pezizomycotina</taxon>
        <taxon>Dothideomycetes</taxon>
        <taxon>Pleosporomycetidae</taxon>
        <taxon>Pleosporales</taxon>
        <taxon>Torulaceae</taxon>
        <taxon>Dendryphion</taxon>
    </lineage>
</organism>